<feature type="coiled-coil region" evidence="1">
    <location>
        <begin position="2800"/>
        <end position="2852"/>
    </location>
</feature>
<dbReference type="PANTHER" id="PTHR15332">
    <property type="entry name" value="PROPROTEIN CONVERTASE SUBTILISIN_KEXIN TYPE 5-LIKE"/>
    <property type="match status" value="1"/>
</dbReference>
<sequence>MQEKQSSGFKKTKTQFIKTIVNAQVTFSAFSANPVVKTVGATTTISVFTLLPSGTNYASGDILTYTIPSPGSFVTSTSVSNCISQTSAISVSACIITANQVALTLAVVSSSQTLQINVQSFINPPSTSSISGVSASLVSSTGTSKATRSNTVINSFTTDSLNAASITPQSMLIGDNAASILVSLTPKNALSSNGRIYVDFPYWNPLSSSKIHMIQSSSPTCTGVTNMKSSITCSYNQINQRLTLSNMLNSDISGGSTSISFKVDSFLNPYSGVPKSGFIISTADTNGFQIDQRTGLSITVTEWATFLSATYSRGDSMSTVNEPSAGLVLFQLELPVEQNCRLRIDFPSDMPLTNDLTNYQGADLFSTVTQKTFNLASNYIELDGCPDTIVDATTTGFIQLFNVVNTAQVKDISTFQFSLYAVYNSITYRIARQTTGIIMTASQFTKGTITSFVVAAADTQIIQATTRFKITMQPAHSIPKDSRIIITFPSSITLTDQTICTITSVSGGISTSPGACTVASNVLTITNPFGTGSYTKNGSPLSFIFSTGGTNPDSVRDAGEFTALTQTIIEGFNYDIDEIVASSIYIPTAFVLSATVKSISSFETYFSPTTYTLEITPNKVIAINGIVYIQFPTEIKLVSSALSSCQIVKNSITSTLTQCTVTQTSPVIVKILDGFTSSSYSTTGTPFQLILGGLFNPRTKAITSSFQIKTQDSNSYAIEAQSSGITVQMTSTPNLAEFTVTPQSFTNGDSTNYVIQVKATLPIMSTDSITFTFPSQTTLPSTVTCSTGTLVTAVSCTKSGTNTVKAILTVSGGELNPNTAFSFSVNSVVNPPSTQTTSPFTSIIMADTTDIQLTQFVGSPTVQMTTPATVVTKSLIQGSKALVAHTTYTIQYTTINAMVADAAFKINYPQTVTITSLASCELTFNSNTYPMSCTLDSASRVISVNSGFSAAAAAGSVIQIKFSVVTNPNTQQNAQTLTLVSYTASNFLYQVDTIKTGLVPEFDCDHPCATCTATKTECLSCITDVTDELFKYLSGTTCLKNCPSGTFADTDFKCYSCPSVCKTCSSNTVCTSCDTSSTYPYLLEGWCYASCPLGMCSKDFQCVFCTPDQFQTVTSTPQTKTVSVTSNKLNFVATLPSTLKYSTNSVITFYVPSPGSFTPSTSASMCTSSTSTISIQQCVITANYVAIKISVTGTTTTTFTVSVGNFNNPSSTCAINNVITSLVDSSGNQVAQLTTTSISGFTPALMTSATITSSSQVVGDFGVTMTIAFTLKSSLPTSGQLSLVLPYWNPNALDASQYKHYLDIMIPTCTGTSPLNGGLSCSYSLDSNRLLAINSVSTSTQPSGTTLTFSISDMKNPFSTAPRTGFVLTTLDSSGCQIDQSNSLTLTVSDWGKFSQPAIQRADGVTQVAMASAFTLNFNLAFPVDSGCRLKLLFPSEMPITSDLQTVSGLNLFQTTSTFKTKDTAANYLELDGCDTYSDVGSQAVINLSKLVNIGYIMDTSPFILELYDVVGQTLYKIAQDKVNVFVPASSFSTGSIDDITVTAVDSYEVQTYTTFKVTFTPSDNIPVESKLIVLFPDSIVLTDQAACTLSSLSGGLSSNYQSCTVISNMITIMNPFGTGSYTKNGSPLSFIFSTGGKNPDAVQDAGSFLIQTFSIKSGSPYPIDEKSISGVYTPSPSELTAKVTPNSKVTSNTPTTYEFELTPKKVIETGGKVTITFPATVTFPTGSSDFTACRAVIGGSSRSVTCTVTKPVSTNIFVTITGAFTSAFTTMNTAFLLQLDGIRNPKTTDITAAFTITTLSASNSPIESSQEKVTTQMESSSEMTQFTVSTASAINGATNEYTFRVRTQTPMESGDKIQFTFPSQNQFAQSSHTSTIVSGLSAVSCSRSSYTMKCTLTFSSSPYAALTEFAFKISDIINPPSTLTTSAFTNVQTLTSADKVTSIFKGTTTVRTTTSATVITKALVQENKNYAIATKYSITFTTINYMPSGFGILMSFPTSITLGSSITCQINYGSLTTFDVEKFNNNSIKITKDPSFEIPAGKSVTITLTPITNPATLNSDAISFVTYINSLLTDSIDTAGSIIPNFECTLPCRTCSSTIKTSCQSCFTDSSTTLKYHNNTSCLAACPDGTYDSAFFCKTCPTTCKTCYNATDCKTCDTAASSLYKLFLNNTCLATCPVGYFNLSNTCTKCNSNCLTCSGSATNCTTCAAPILFNQNGRCQSSCETGSVAVGFTCKQCTQPCATCAATQTSCTSCSTGYLYGTQCIDECPNGSIFQNGKCVACDPNCQICSPTVTAQCLLCKKGMILFNNTCFTSCPTGYYPDSKNITCQSPSGTGVALKEINPYNNIYAFFPFLITTLLLGGVAVASWFKDKSSLITSNAIALWGPVETIAYAAQLFLAYAWITNIQYAVDDSTTTVTSRRFLGEVAYLKYFEGEVIPIVFYGTAIGIAGLIGTNIAFFVLHMHFIRNDSGYIRHKRLHQAVPLAIAIVGSALSFKVGNFLYSKFFGWRSFFVPFEKFDKLHHYLNILSIINIVITLVPICAVDLYGLYMYKWGSQFYMIQIETLIIALIVFAFTVWEIKKQKNILKLYRPDDLLYSAVGDQSSIEDQIMKRMEEEIRKRFGGLSMEEFIENLKNQKALEAAANMPKKNLKRGESMGHLGDRTREVDERRLNTDPLDKNQKKKYEGFEIDKHPDNCYAESGKGEPATVDPSRRAVKVIQYGEFAQNGEDYDKDYDRRIRELFHGRNPADERGDSRYLSKLGQDTLDEDLKRPGDKKKGRLRGRKGKYYEQVDDEDQSFLQDQENMIKDDDDDLDDEDQKLDMIEEESHHTLDHEEDKLNKLEDQIVEDNLNANNQMSVIEDDDAAQLLMEDENQLFEVEEAKGEGAMVEAAPGNGLGSPNKLLQDGLDIDGTNPNFKSTIEVQNEIENEFKNALNVPAPNFHLEEEEIIKNVEGEELGEPDSDDDDDQRIANMRDLDKKRFNVNDILGDFDRDEKGNLVILQENKTGNLIDKEGNRVNEKGYLVDEKTGDVVEKERGKKVFDAKELDERGELPPPYNLERFNFNIHDVRGYFDRDADGNEIIGNRKDGYGNLIDKQGKRVNELGYLVDNDGNLVDKRGRVKLHKSIMEQNNGDIPLLFNYKGKKFDIQDVMGNLDKDRNGNIIIRRDKDNQMVDKQGRRVNNKGYLIDKDGNVINKDGKIMFELFSLSKDNEIPKLFPFLKFNIDDIKGDYELDPLSNPMLQRTRDGDLVDSKGRKVNEKGYLIDEDGHIRNKRGHRVFSKMLLEDGDIPKVFRTGLLRKDTYDSFSQLMSEIEDLERMQEMDIDDPRRQAMKNKMAKENERLQKRIDKIVEEDNDDDDMLMREVEKLANGRNSDNDGGNTSVESQMEDTPSNYNVLNQRFNEVEDIKNQARLNLRNHPKVVEDDEFESEYSYLPGKKLKKKKKKKKKKPEKEIDLRELKMAVAYGSLSQAQYDKIVANKKLKDAQNMAAQMGQTSTSMMGAKPPIQRNASNTRMTTVQSKRALAGGQLGNRNNSMMGADDLISELGGAESVHHGQGGNRINMNGIQTAQIRHGTSTTRAAGNNMNKTTSRLNKDGLPSSQYQLKKNNLMSDKGESEASEKQNPGLADRDRRLSLIANSVSGFYKEGSEHSLMRSTHESNFAQNLGRRRGDPQPPGPLEELKQQYQRRPPDTAGFALGNLQGATNDPELDRIYGTARGLADLTQLSDWEKDSQRSGKSARSQFQVMNSLKVRGLENIYLQRLEPATKGRKTTLKKGQEKAKFRVMHHKYHDEPEWYVDDQRDELDSVISDNYKQMEKKFVQEFQGTSSGGKKQKISKDSSGANIFHGRLNQYKERIKQDKAGNGLDFNKQ</sequence>
<feature type="compositionally biased region" description="Polar residues" evidence="2">
    <location>
        <begin position="3599"/>
        <end position="3611"/>
    </location>
</feature>
<feature type="transmembrane region" description="Helical" evidence="3">
    <location>
        <begin position="2382"/>
        <end position="2404"/>
    </location>
</feature>
<dbReference type="PANTHER" id="PTHR15332:SF175">
    <property type="entry name" value="PROPROTEIN CONVERTASE SUBTILISIN_KEXIN TYPE 5-LIKE"/>
    <property type="match status" value="1"/>
</dbReference>
<dbReference type="Gene3D" id="2.10.220.10">
    <property type="entry name" value="Hormone Receptor, Insulin-like Growth Factor Receptor 1, Chain A, domain 2"/>
    <property type="match status" value="4"/>
</dbReference>
<dbReference type="InterPro" id="IPR006212">
    <property type="entry name" value="Furin_repeat"/>
</dbReference>
<keyword evidence="1" id="KW-0175">Coiled coil</keyword>
<dbReference type="SMART" id="SM00261">
    <property type="entry name" value="FU"/>
    <property type="match status" value="7"/>
</dbReference>
<feature type="region of interest" description="Disordered" evidence="2">
    <location>
        <begin position="3663"/>
        <end position="3709"/>
    </location>
</feature>
<feature type="transmembrane region" description="Helical" evidence="3">
    <location>
        <begin position="2348"/>
        <end position="2370"/>
    </location>
</feature>
<dbReference type="InterPro" id="IPR009030">
    <property type="entry name" value="Growth_fac_rcpt_cys_sf"/>
</dbReference>
<gene>
    <name evidence="4" type="primary">Contig4560.g4869</name>
    <name evidence="4" type="ORF">STYLEM_15628</name>
</gene>
<evidence type="ECO:0000313" key="4">
    <source>
        <dbReference type="EMBL" id="CDW86533.1"/>
    </source>
</evidence>
<feature type="compositionally biased region" description="Basic and acidic residues" evidence="2">
    <location>
        <begin position="2746"/>
        <end position="2757"/>
    </location>
</feature>
<feature type="transmembrane region" description="Helical" evidence="3">
    <location>
        <begin position="2559"/>
        <end position="2578"/>
    </location>
</feature>
<feature type="region of interest" description="Disordered" evidence="2">
    <location>
        <begin position="3369"/>
        <end position="3390"/>
    </location>
</feature>
<dbReference type="OrthoDB" id="25879at2759"/>
<name>A0A078B0B6_STYLE</name>
<feature type="region of interest" description="Disordered" evidence="2">
    <location>
        <begin position="3578"/>
        <end position="3633"/>
    </location>
</feature>
<keyword evidence="5" id="KW-1185">Reference proteome</keyword>
<proteinExistence type="predicted"/>
<feature type="transmembrane region" description="Helical" evidence="3">
    <location>
        <begin position="2483"/>
        <end position="2504"/>
    </location>
</feature>
<dbReference type="SUPFAM" id="SSF57184">
    <property type="entry name" value="Growth factor receptor domain"/>
    <property type="match status" value="3"/>
</dbReference>
<feature type="compositionally biased region" description="Polar residues" evidence="2">
    <location>
        <begin position="3578"/>
        <end position="3592"/>
    </location>
</feature>
<feature type="compositionally biased region" description="Basic residues" evidence="2">
    <location>
        <begin position="2774"/>
        <end position="2786"/>
    </location>
</feature>
<feature type="transmembrane region" description="Helical" evidence="3">
    <location>
        <begin position="2524"/>
        <end position="2547"/>
    </location>
</feature>
<protein>
    <submittedName>
        <fullName evidence="4">Uncharacterized protein</fullName>
    </submittedName>
</protein>
<dbReference type="InParanoid" id="A0A078B0B6"/>
<feature type="transmembrane region" description="Helical" evidence="3">
    <location>
        <begin position="2440"/>
        <end position="2462"/>
    </location>
</feature>
<feature type="compositionally biased region" description="Polar residues" evidence="2">
    <location>
        <begin position="3372"/>
        <end position="3390"/>
    </location>
</feature>
<feature type="compositionally biased region" description="Basic and acidic residues" evidence="2">
    <location>
        <begin position="3852"/>
        <end position="3861"/>
    </location>
</feature>
<organism evidence="4 5">
    <name type="scientific">Stylonychia lemnae</name>
    <name type="common">Ciliate</name>
    <dbReference type="NCBI Taxonomy" id="5949"/>
    <lineage>
        <taxon>Eukaryota</taxon>
        <taxon>Sar</taxon>
        <taxon>Alveolata</taxon>
        <taxon>Ciliophora</taxon>
        <taxon>Intramacronucleata</taxon>
        <taxon>Spirotrichea</taxon>
        <taxon>Stichotrichia</taxon>
        <taxon>Sporadotrichida</taxon>
        <taxon>Oxytrichidae</taxon>
        <taxon>Stylonychinae</taxon>
        <taxon>Stylonychia</taxon>
    </lineage>
</organism>
<keyword evidence="3" id="KW-1133">Transmembrane helix</keyword>
<dbReference type="Proteomes" id="UP000039865">
    <property type="component" value="Unassembled WGS sequence"/>
</dbReference>
<keyword evidence="3" id="KW-0472">Membrane</keyword>
<accession>A0A078B0B6</accession>
<reference evidence="4 5" key="1">
    <citation type="submission" date="2014-06" db="EMBL/GenBank/DDBJ databases">
        <authorList>
            <person name="Swart Estienne"/>
        </authorList>
    </citation>
    <scope>NUCLEOTIDE SEQUENCE [LARGE SCALE GENOMIC DNA]</scope>
    <source>
        <strain evidence="4 5">130c</strain>
    </source>
</reference>
<evidence type="ECO:0000313" key="5">
    <source>
        <dbReference type="Proteomes" id="UP000039865"/>
    </source>
</evidence>
<feature type="region of interest" description="Disordered" evidence="2">
    <location>
        <begin position="3824"/>
        <end position="3871"/>
    </location>
</feature>
<evidence type="ECO:0000256" key="2">
    <source>
        <dbReference type="SAM" id="MobiDB-lite"/>
    </source>
</evidence>
<keyword evidence="3" id="KW-0812">Transmembrane</keyword>
<feature type="region of interest" description="Disordered" evidence="2">
    <location>
        <begin position="2746"/>
        <end position="2788"/>
    </location>
</feature>
<dbReference type="EMBL" id="CCKQ01014740">
    <property type="protein sequence ID" value="CDW86533.1"/>
    <property type="molecule type" value="Genomic_DNA"/>
</dbReference>
<evidence type="ECO:0000256" key="1">
    <source>
        <dbReference type="SAM" id="Coils"/>
    </source>
</evidence>
<dbReference type="CDD" id="cd00064">
    <property type="entry name" value="FU"/>
    <property type="match status" value="7"/>
</dbReference>
<evidence type="ECO:0000256" key="3">
    <source>
        <dbReference type="SAM" id="Phobius"/>
    </source>
</evidence>